<feature type="signal peptide" evidence="1">
    <location>
        <begin position="1"/>
        <end position="28"/>
    </location>
</feature>
<proteinExistence type="predicted"/>
<dbReference type="EMBL" id="FQUP01000001">
    <property type="protein sequence ID" value="SHE72431.1"/>
    <property type="molecule type" value="Genomic_DNA"/>
</dbReference>
<protein>
    <recommendedName>
        <fullName evidence="4">Lipoprotein</fullName>
    </recommendedName>
</protein>
<dbReference type="Proteomes" id="UP000184485">
    <property type="component" value="Unassembled WGS sequence"/>
</dbReference>
<accession>A0A1M4VTJ6</accession>
<reference evidence="2 3" key="1">
    <citation type="submission" date="2016-11" db="EMBL/GenBank/DDBJ databases">
        <authorList>
            <person name="Jaros S."/>
            <person name="Januszkiewicz K."/>
            <person name="Wedrychowicz H."/>
        </authorList>
    </citation>
    <scope>NUCLEOTIDE SEQUENCE [LARGE SCALE GENOMIC DNA]</scope>
    <source>
        <strain evidence="2 3">DSM 19436</strain>
    </source>
</reference>
<feature type="chain" id="PRO_5012996738" description="Lipoprotein" evidence="1">
    <location>
        <begin position="29"/>
        <end position="231"/>
    </location>
</feature>
<dbReference type="RefSeq" id="WP_073051460.1">
    <property type="nucleotide sequence ID" value="NZ_FQUP01000001.1"/>
</dbReference>
<dbReference type="OrthoDB" id="8446614at2"/>
<sequence>MQSSSVRDSLLARSPSIVAIALSAAMLAACSSIGGGSGVGDATVDGTAPAPAQGSGNVLANALFGGPSAGKAGAVVLDPNDYQKTVALCPPVSIRPGTEQMTALSAGAKPDPITGAPPPVTYQSSIVKTARECRATEGGVAVKVGVIGRTVAGPAGKAGTITVPLRIAVVQGTDKILKSELFKIPVTLTEPNLSTDFTKIYDQIVLPIAPGNSDYRIYVGFDDAPVKSARR</sequence>
<dbReference type="AlphaFoldDB" id="A0A1M4VTJ6"/>
<name>A0A1M4VTJ6_9HYPH</name>
<evidence type="ECO:0008006" key="4">
    <source>
        <dbReference type="Google" id="ProtNLM"/>
    </source>
</evidence>
<evidence type="ECO:0000313" key="3">
    <source>
        <dbReference type="Proteomes" id="UP000184485"/>
    </source>
</evidence>
<dbReference type="STRING" id="1122133.SAMN02745157_0795"/>
<evidence type="ECO:0000256" key="1">
    <source>
        <dbReference type="SAM" id="SignalP"/>
    </source>
</evidence>
<gene>
    <name evidence="2" type="ORF">SAMN02745157_0795</name>
</gene>
<dbReference type="PROSITE" id="PS51257">
    <property type="entry name" value="PROKAR_LIPOPROTEIN"/>
    <property type="match status" value="1"/>
</dbReference>
<organism evidence="2 3">
    <name type="scientific">Kaistia soli DSM 19436</name>
    <dbReference type="NCBI Taxonomy" id="1122133"/>
    <lineage>
        <taxon>Bacteria</taxon>
        <taxon>Pseudomonadati</taxon>
        <taxon>Pseudomonadota</taxon>
        <taxon>Alphaproteobacteria</taxon>
        <taxon>Hyphomicrobiales</taxon>
        <taxon>Kaistiaceae</taxon>
        <taxon>Kaistia</taxon>
    </lineage>
</organism>
<evidence type="ECO:0000313" key="2">
    <source>
        <dbReference type="EMBL" id="SHE72431.1"/>
    </source>
</evidence>
<keyword evidence="1" id="KW-0732">Signal</keyword>
<keyword evidence="3" id="KW-1185">Reference proteome</keyword>